<evidence type="ECO:0000313" key="1">
    <source>
        <dbReference type="EMBL" id="KAI8540407.1"/>
    </source>
</evidence>
<dbReference type="EMBL" id="CM046396">
    <property type="protein sequence ID" value="KAI8540407.1"/>
    <property type="molecule type" value="Genomic_DNA"/>
</dbReference>
<keyword evidence="2" id="KW-1185">Reference proteome</keyword>
<evidence type="ECO:0000313" key="2">
    <source>
        <dbReference type="Proteomes" id="UP001062846"/>
    </source>
</evidence>
<gene>
    <name evidence="1" type="ORF">RHMOL_Rhmol09G0261300</name>
</gene>
<comment type="caution">
    <text evidence="1">The sequence shown here is derived from an EMBL/GenBank/DDBJ whole genome shotgun (WGS) entry which is preliminary data.</text>
</comment>
<accession>A0ACC0MIT2</accession>
<sequence length="86" mass="9520">MSSSETMLVAFTIGCNMFFVPQPKLFNSLFDSLITSIFTHRLGAVIGISVGDEYLWVARDILNITEIAVVSLNPKPSFSQSQTYRG</sequence>
<organism evidence="1 2">
    <name type="scientific">Rhododendron molle</name>
    <name type="common">Chinese azalea</name>
    <name type="synonym">Azalea mollis</name>
    <dbReference type="NCBI Taxonomy" id="49168"/>
    <lineage>
        <taxon>Eukaryota</taxon>
        <taxon>Viridiplantae</taxon>
        <taxon>Streptophyta</taxon>
        <taxon>Embryophyta</taxon>
        <taxon>Tracheophyta</taxon>
        <taxon>Spermatophyta</taxon>
        <taxon>Magnoliopsida</taxon>
        <taxon>eudicotyledons</taxon>
        <taxon>Gunneridae</taxon>
        <taxon>Pentapetalae</taxon>
        <taxon>asterids</taxon>
        <taxon>Ericales</taxon>
        <taxon>Ericaceae</taxon>
        <taxon>Ericoideae</taxon>
        <taxon>Rhodoreae</taxon>
        <taxon>Rhododendron</taxon>
    </lineage>
</organism>
<proteinExistence type="predicted"/>
<protein>
    <submittedName>
        <fullName evidence="1">Uncharacterized protein</fullName>
    </submittedName>
</protein>
<dbReference type="Proteomes" id="UP001062846">
    <property type="component" value="Chromosome 9"/>
</dbReference>
<name>A0ACC0MIT2_RHOML</name>
<reference evidence="1" key="1">
    <citation type="submission" date="2022-02" db="EMBL/GenBank/DDBJ databases">
        <title>Plant Genome Project.</title>
        <authorList>
            <person name="Zhang R.-G."/>
        </authorList>
    </citation>
    <scope>NUCLEOTIDE SEQUENCE</scope>
    <source>
        <strain evidence="1">AT1</strain>
    </source>
</reference>